<dbReference type="AlphaFoldDB" id="A0A381P9A5"/>
<dbReference type="InterPro" id="IPR010982">
    <property type="entry name" value="Lambda_DNA-bd_dom_sf"/>
</dbReference>
<evidence type="ECO:0000313" key="2">
    <source>
        <dbReference type="EMBL" id="SUZ63542.1"/>
    </source>
</evidence>
<evidence type="ECO:0008006" key="3">
    <source>
        <dbReference type="Google" id="ProtNLM"/>
    </source>
</evidence>
<accession>A0A381P9A5</accession>
<keyword evidence="1" id="KW-1133">Transmembrane helix</keyword>
<dbReference type="PANTHER" id="PTHR34475">
    <property type="match status" value="1"/>
</dbReference>
<evidence type="ECO:0000256" key="1">
    <source>
        <dbReference type="SAM" id="Phobius"/>
    </source>
</evidence>
<keyword evidence="1" id="KW-0472">Membrane</keyword>
<dbReference type="Gene3D" id="1.10.260.40">
    <property type="entry name" value="lambda repressor-like DNA-binding domains"/>
    <property type="match status" value="1"/>
</dbReference>
<name>A0A381P9A5_9ZZZZ</name>
<proteinExistence type="predicted"/>
<sequence length="274" mass="31639">MNDLHKKLKSLRRERKIDLEAIEKRTKIDIKYLKAIENGKFEILPSTYIRLFLKAYCVEIGADPIDALYQLDELINNGEKSNKSDEEILPIIDVNEDVDESSKIESSKNPYQKKSEWLKGFSMILLLLFSIYIIKKIVSSDENLSVAKNINETSNLNPITDFELINDFIIDKTNSGSLDVDPPYMVKIISRKDDIWMRTETDSSLPIENILNSSKQDNFSFVKRFELLVNPAKDIDIFWNGQLIPYLESTKHPAKINLNGINRTITIQHFVPQN</sequence>
<dbReference type="CDD" id="cd00093">
    <property type="entry name" value="HTH_XRE"/>
    <property type="match status" value="1"/>
</dbReference>
<reference evidence="2" key="1">
    <citation type="submission" date="2018-05" db="EMBL/GenBank/DDBJ databases">
        <authorList>
            <person name="Lanie J.A."/>
            <person name="Ng W.-L."/>
            <person name="Kazmierczak K.M."/>
            <person name="Andrzejewski T.M."/>
            <person name="Davidsen T.M."/>
            <person name="Wayne K.J."/>
            <person name="Tettelin H."/>
            <person name="Glass J.I."/>
            <person name="Rusch D."/>
            <person name="Podicherti R."/>
            <person name="Tsui H.-C.T."/>
            <person name="Winkler M.E."/>
        </authorList>
    </citation>
    <scope>NUCLEOTIDE SEQUENCE</scope>
</reference>
<dbReference type="PANTHER" id="PTHR34475:SF1">
    <property type="entry name" value="CYTOSKELETON PROTEIN RODZ"/>
    <property type="match status" value="1"/>
</dbReference>
<dbReference type="GO" id="GO:0003677">
    <property type="term" value="F:DNA binding"/>
    <property type="evidence" value="ECO:0007669"/>
    <property type="project" value="InterPro"/>
</dbReference>
<dbReference type="InterPro" id="IPR050400">
    <property type="entry name" value="Bact_Cytoskel_RodZ"/>
</dbReference>
<gene>
    <name evidence="2" type="ORF">METZ01_LOCUS16396</name>
</gene>
<dbReference type="SUPFAM" id="SSF47413">
    <property type="entry name" value="lambda repressor-like DNA-binding domains"/>
    <property type="match status" value="1"/>
</dbReference>
<feature type="transmembrane region" description="Helical" evidence="1">
    <location>
        <begin position="117"/>
        <end position="134"/>
    </location>
</feature>
<keyword evidence="1" id="KW-0812">Transmembrane</keyword>
<organism evidence="2">
    <name type="scientific">marine metagenome</name>
    <dbReference type="NCBI Taxonomy" id="408172"/>
    <lineage>
        <taxon>unclassified sequences</taxon>
        <taxon>metagenomes</taxon>
        <taxon>ecological metagenomes</taxon>
    </lineage>
</organism>
<dbReference type="InterPro" id="IPR001387">
    <property type="entry name" value="Cro/C1-type_HTH"/>
</dbReference>
<dbReference type="EMBL" id="UINC01000918">
    <property type="protein sequence ID" value="SUZ63542.1"/>
    <property type="molecule type" value="Genomic_DNA"/>
</dbReference>
<protein>
    <recommendedName>
        <fullName evidence="3">HTH cro/C1-type domain-containing protein</fullName>
    </recommendedName>
</protein>
<dbReference type="Pfam" id="PF13413">
    <property type="entry name" value="HTH_25"/>
    <property type="match status" value="1"/>
</dbReference>